<name>A0A1F4VM18_UNCKA</name>
<reference evidence="1 2" key="1">
    <citation type="journal article" date="2016" name="Nat. Commun.">
        <title>Thousands of microbial genomes shed light on interconnected biogeochemical processes in an aquifer system.</title>
        <authorList>
            <person name="Anantharaman K."/>
            <person name="Brown C.T."/>
            <person name="Hug L.A."/>
            <person name="Sharon I."/>
            <person name="Castelle C.J."/>
            <person name="Probst A.J."/>
            <person name="Thomas B.C."/>
            <person name="Singh A."/>
            <person name="Wilkins M.J."/>
            <person name="Karaoz U."/>
            <person name="Brodie E.L."/>
            <person name="Williams K.H."/>
            <person name="Hubbard S.S."/>
            <person name="Banfield J.F."/>
        </authorList>
    </citation>
    <scope>NUCLEOTIDE SEQUENCE [LARGE SCALE GENOMIC DNA]</scope>
</reference>
<gene>
    <name evidence="1" type="ORF">A3H26_00070</name>
</gene>
<comment type="caution">
    <text evidence="1">The sequence shown here is derived from an EMBL/GenBank/DDBJ whole genome shotgun (WGS) entry which is preliminary data.</text>
</comment>
<dbReference type="EMBL" id="MEVN01000004">
    <property type="protein sequence ID" value="OGC57843.1"/>
    <property type="molecule type" value="Genomic_DNA"/>
</dbReference>
<dbReference type="Proteomes" id="UP000177763">
    <property type="component" value="Unassembled WGS sequence"/>
</dbReference>
<proteinExistence type="predicted"/>
<protein>
    <submittedName>
        <fullName evidence="1">Uncharacterized protein</fullName>
    </submittedName>
</protein>
<evidence type="ECO:0000313" key="1">
    <source>
        <dbReference type="EMBL" id="OGC57843.1"/>
    </source>
</evidence>
<dbReference type="AlphaFoldDB" id="A0A1F4VM18"/>
<accession>A0A1F4VM18</accession>
<dbReference type="STRING" id="1802630.A3H26_00070"/>
<evidence type="ECO:0000313" key="2">
    <source>
        <dbReference type="Proteomes" id="UP000177763"/>
    </source>
</evidence>
<sequence>MKLEVGKGYRVKPHCKIEGVFSYVRNGKKLPVPSEYSLWCAALNNTRATFFVYRKRKKGGWILLKSRKMAVTVTLNLDQAGFLEEVDSKG</sequence>
<organism evidence="1 2">
    <name type="scientific">candidate division WWE3 bacterium RIFCSPLOWO2_12_FULL_36_10</name>
    <dbReference type="NCBI Taxonomy" id="1802630"/>
    <lineage>
        <taxon>Bacteria</taxon>
        <taxon>Katanobacteria</taxon>
    </lineage>
</organism>